<dbReference type="AlphaFoldDB" id="A0A401FVU7"/>
<evidence type="ECO:0000313" key="1">
    <source>
        <dbReference type="EMBL" id="GBC61079.1"/>
    </source>
</evidence>
<gene>
    <name evidence="1" type="ORF">DENIS_2039</name>
</gene>
<dbReference type="EMBL" id="BEXT01000001">
    <property type="protein sequence ID" value="GBC61079.1"/>
    <property type="molecule type" value="Genomic_DNA"/>
</dbReference>
<reference evidence="2" key="2">
    <citation type="submission" date="2019-01" db="EMBL/GenBank/DDBJ databases">
        <title>Genome sequence of Desulfonema ishimotonii strain Tokyo 01.</title>
        <authorList>
            <person name="Fukui M."/>
        </authorList>
    </citation>
    <scope>NUCLEOTIDE SEQUENCE [LARGE SCALE GENOMIC DNA]</scope>
    <source>
        <strain evidence="2">Tokyo 01</strain>
    </source>
</reference>
<sequence>MSCSILTATAFSPAEGRTGSTGRLMILSATRDGDNALPQNLFLPYNHSRADVHREKPSQTLTEHFIQRKK</sequence>
<protein>
    <submittedName>
        <fullName evidence="1">Uncharacterized protein</fullName>
    </submittedName>
</protein>
<evidence type="ECO:0000313" key="2">
    <source>
        <dbReference type="Proteomes" id="UP000288096"/>
    </source>
</evidence>
<comment type="caution">
    <text evidence="1">The sequence shown here is derived from an EMBL/GenBank/DDBJ whole genome shotgun (WGS) entry which is preliminary data.</text>
</comment>
<keyword evidence="2" id="KW-1185">Reference proteome</keyword>
<accession>A0A401FVU7</accession>
<name>A0A401FVU7_9BACT</name>
<organism evidence="1 2">
    <name type="scientific">Desulfonema ishimotonii</name>
    <dbReference type="NCBI Taxonomy" id="45657"/>
    <lineage>
        <taxon>Bacteria</taxon>
        <taxon>Pseudomonadati</taxon>
        <taxon>Thermodesulfobacteriota</taxon>
        <taxon>Desulfobacteria</taxon>
        <taxon>Desulfobacterales</taxon>
        <taxon>Desulfococcaceae</taxon>
        <taxon>Desulfonema</taxon>
    </lineage>
</organism>
<proteinExistence type="predicted"/>
<reference evidence="2" key="1">
    <citation type="submission" date="2017-11" db="EMBL/GenBank/DDBJ databases">
        <authorList>
            <person name="Watanabe M."/>
            <person name="Kojima H."/>
        </authorList>
    </citation>
    <scope>NUCLEOTIDE SEQUENCE [LARGE SCALE GENOMIC DNA]</scope>
    <source>
        <strain evidence="2">Tokyo 01</strain>
    </source>
</reference>
<dbReference type="Proteomes" id="UP000288096">
    <property type="component" value="Unassembled WGS sequence"/>
</dbReference>